<evidence type="ECO:0000259" key="1">
    <source>
        <dbReference type="Pfam" id="PF00561"/>
    </source>
</evidence>
<accession>A0ABQ0LXR6</accession>
<dbReference type="InterPro" id="IPR025533">
    <property type="entry name" value="DUF4419"/>
</dbReference>
<dbReference type="InterPro" id="IPR013595">
    <property type="entry name" value="Pept_S33_TAP-like_C"/>
</dbReference>
<reference evidence="3" key="1">
    <citation type="submission" date="2014-09" db="EMBL/GenBank/DDBJ databases">
        <title>Genome sequence of the luminous mushroom Mycena chlorophos for searching fungal bioluminescence genes.</title>
        <authorList>
            <person name="Tanaka Y."/>
            <person name="Kasuga D."/>
            <person name="Oba Y."/>
            <person name="Hase S."/>
            <person name="Sato K."/>
            <person name="Oba Y."/>
            <person name="Sakakibara Y."/>
        </authorList>
    </citation>
    <scope>NUCLEOTIDE SEQUENCE</scope>
</reference>
<evidence type="ECO:0000313" key="3">
    <source>
        <dbReference type="EMBL" id="GAT55847.1"/>
    </source>
</evidence>
<dbReference type="Pfam" id="PF14388">
    <property type="entry name" value="DUF4419"/>
    <property type="match status" value="1"/>
</dbReference>
<dbReference type="EMBL" id="DF849148">
    <property type="protein sequence ID" value="GAT55847.1"/>
    <property type="molecule type" value="Genomic_DNA"/>
</dbReference>
<dbReference type="Gene3D" id="3.40.50.1820">
    <property type="entry name" value="alpha/beta hydrolase"/>
    <property type="match status" value="1"/>
</dbReference>
<proteinExistence type="predicted"/>
<feature type="domain" description="AB hydrolase-1" evidence="1">
    <location>
        <begin position="182"/>
        <end position="362"/>
    </location>
</feature>
<sequence length="1091" mass="118365">MFFLDDDTVLPKAAMSELSFSAFLLLSACKNRPTYDERPEFLPDDQRSTPKLYSNAARRAGASWKMPRLPWFHGGNHNFRGNLHKEDLGASQNLPEITLAMLKTTSVVLLAAASTALALTEFNWTTIEPSTSLNWTACYADGLDCTRLLVPLDYVSPNNSTTAAIAITRFRSTSPSSSYRGPILINPGGPGESGVEFAVVYGSEIASIVGAEYDIVGFDPRGRYCAPASVLHSQVNRQTTISWFLDDAERAMWSPPNQDGVLPSLNETALSIPYAYARAQVQSQLAAARDADFLQYMTTDYTARDMLTITEAFGFKKLQYWGGSYGSVLGQTFAALFPDKVDRVVIDGVLPIDDWYSANLTEAMLDADQVLDAFFTSCFKAGPSLCAFHNNASSPSDIAAAYENLLSSIQQNPIPAVVTLSEGNAGYGVVDYSVVKNVVFSSLYQPYTSFPALAQALADLAAGNSSTIYAASGAQEFTCGPGAAPLGSALEATISITCNDATPNDTLADLQRYYTDAAVITEFADVFATGRVACAGWKVHRPGQYTGPTGPTNTSAPLLVIGNLRDPATAWPGANETANVLFPGAGLLTYNVSGHTSFVAPSTCLYDYVGAYFRNGTLPPAGTVCQPDAGVQLVGTNATDSAGLQGRVTFRVAKHKAETVADRADYSAAKTAREILNAACPTQAKNAGVIRGTSFEEAESKGSPGPAAKKFNILSKFTKAAARRTQPASAPETTTNNVIPNSNGFFHSLSEAYNQHHHLILRPDDVWLAILVQFNFFVNANSEALRASFVAHEGQKTLEVERGALADFGEFARAMTEEIEKNVVDPTLRAWALPDFSTTTVLDTTVASIMLMATLKAYFQYVFSSIECGIPSVTLEGEKADWEKLLGRAEKLKEYGIETIAWYHLLVPVLTRFVKAFDEPEAPSNIDFWQKVARYEFQGSGSPEYSGWASAFIVFDDKGRWTGLPLKKQDFVSFDTSAAPESMTADEFWTKFLTYDPRRGTHYRNYLILDDTPYHVVEAGRIPPCFAEVEVLLVNKDTGEETQTSMVAGMIAAEVGSSLELLPSESGMDDVIKPLAGWWLFEKQGQEAPVL</sequence>
<feature type="domain" description="Peptidase S33 tripeptidyl aminopeptidase-like C-terminal" evidence="2">
    <location>
        <begin position="523"/>
        <end position="625"/>
    </location>
</feature>
<evidence type="ECO:0000259" key="2">
    <source>
        <dbReference type="Pfam" id="PF08386"/>
    </source>
</evidence>
<organism evidence="3 4">
    <name type="scientific">Mycena chlorophos</name>
    <name type="common">Agaric fungus</name>
    <name type="synonym">Agaricus chlorophos</name>
    <dbReference type="NCBI Taxonomy" id="658473"/>
    <lineage>
        <taxon>Eukaryota</taxon>
        <taxon>Fungi</taxon>
        <taxon>Dikarya</taxon>
        <taxon>Basidiomycota</taxon>
        <taxon>Agaricomycotina</taxon>
        <taxon>Agaricomycetes</taxon>
        <taxon>Agaricomycetidae</taxon>
        <taxon>Agaricales</taxon>
        <taxon>Marasmiineae</taxon>
        <taxon>Mycenaceae</taxon>
        <taxon>Mycena</taxon>
    </lineage>
</organism>
<keyword evidence="4" id="KW-1185">Reference proteome</keyword>
<dbReference type="PANTHER" id="PTHR31252">
    <property type="entry name" value="DUF4419 DOMAIN-CONTAINING PROTEIN"/>
    <property type="match status" value="1"/>
</dbReference>
<protein>
    <recommendedName>
        <fullName evidence="5">AB hydrolase-1 domain-containing protein</fullName>
    </recommendedName>
</protein>
<evidence type="ECO:0000313" key="4">
    <source>
        <dbReference type="Proteomes" id="UP000815677"/>
    </source>
</evidence>
<dbReference type="SUPFAM" id="SSF53474">
    <property type="entry name" value="alpha/beta-Hydrolases"/>
    <property type="match status" value="1"/>
</dbReference>
<evidence type="ECO:0008006" key="5">
    <source>
        <dbReference type="Google" id="ProtNLM"/>
    </source>
</evidence>
<dbReference type="PANTHER" id="PTHR31252:SF11">
    <property type="entry name" value="DUF4419 DOMAIN-CONTAINING PROTEIN"/>
    <property type="match status" value="1"/>
</dbReference>
<dbReference type="Proteomes" id="UP000815677">
    <property type="component" value="Unassembled WGS sequence"/>
</dbReference>
<dbReference type="InterPro" id="IPR000073">
    <property type="entry name" value="AB_hydrolase_1"/>
</dbReference>
<name>A0ABQ0LXR6_MYCCL</name>
<dbReference type="InterPro" id="IPR029058">
    <property type="entry name" value="AB_hydrolase_fold"/>
</dbReference>
<dbReference type="Pfam" id="PF00561">
    <property type="entry name" value="Abhydrolase_1"/>
    <property type="match status" value="1"/>
</dbReference>
<dbReference type="Pfam" id="PF08386">
    <property type="entry name" value="Abhydrolase_4"/>
    <property type="match status" value="1"/>
</dbReference>
<gene>
    <name evidence="3" type="ORF">MCHLO_12574</name>
</gene>